<accession>A0A3B0XXL8</accession>
<proteinExistence type="predicted"/>
<gene>
    <name evidence="1" type="ORF">MNBD_GAMMA12-520</name>
</gene>
<dbReference type="EMBL" id="UOFL01000041">
    <property type="protein sequence ID" value="VAW73115.1"/>
    <property type="molecule type" value="Genomic_DNA"/>
</dbReference>
<name>A0A3B0XXL8_9ZZZZ</name>
<reference evidence="1" key="1">
    <citation type="submission" date="2018-06" db="EMBL/GenBank/DDBJ databases">
        <authorList>
            <person name="Zhirakovskaya E."/>
        </authorList>
    </citation>
    <scope>NUCLEOTIDE SEQUENCE</scope>
</reference>
<evidence type="ECO:0000313" key="1">
    <source>
        <dbReference type="EMBL" id="VAW73115.1"/>
    </source>
</evidence>
<sequence length="193" mass="22658">MSDNDTKNDQMRSSRPAIIKTVLLQSEQAQNVYRKSFRQLDRHTFSISIISRARMHQDKAEKAEWAISEIFAEVNDDLELHIDRLTHLYQKLAIKEQSVMSNPLSVKAKITTRLSLEFLGLVEKLDHFLCMFEPLVILGQISYEQRQTVTFQWQDRLNKLSTNVRIKSQEIREWHTAQKDSQQTLKENSGIQR</sequence>
<organism evidence="1">
    <name type="scientific">hydrothermal vent metagenome</name>
    <dbReference type="NCBI Taxonomy" id="652676"/>
    <lineage>
        <taxon>unclassified sequences</taxon>
        <taxon>metagenomes</taxon>
        <taxon>ecological metagenomes</taxon>
    </lineage>
</organism>
<evidence type="ECO:0008006" key="2">
    <source>
        <dbReference type="Google" id="ProtNLM"/>
    </source>
</evidence>
<protein>
    <recommendedName>
        <fullName evidence="2">DUF1845 domain-containing protein</fullName>
    </recommendedName>
</protein>
<dbReference type="AlphaFoldDB" id="A0A3B0XXL8"/>